<dbReference type="PANTHER" id="PTHR42930:SF3">
    <property type="entry name" value="PHOSPHATE-SPECIFIC TRANSPORT SYSTEM ACCESSORY PROTEIN PHOU"/>
    <property type="match status" value="1"/>
</dbReference>
<feature type="domain" description="PhoU" evidence="2">
    <location>
        <begin position="121"/>
        <end position="205"/>
    </location>
</feature>
<evidence type="ECO:0000313" key="3">
    <source>
        <dbReference type="EMBL" id="MDG2992339.1"/>
    </source>
</evidence>
<dbReference type="InterPro" id="IPR026022">
    <property type="entry name" value="PhoU_dom"/>
</dbReference>
<gene>
    <name evidence="3" type="primary">phoU</name>
    <name evidence="3" type="ORF">L3556_15575</name>
</gene>
<dbReference type="InterPro" id="IPR028366">
    <property type="entry name" value="PhoU"/>
</dbReference>
<dbReference type="SUPFAM" id="SSF109755">
    <property type="entry name" value="PhoU-like"/>
    <property type="match status" value="1"/>
</dbReference>
<keyword evidence="1" id="KW-0813">Transport</keyword>
<keyword evidence="1" id="KW-0592">Phosphate transport</keyword>
<comment type="subcellular location">
    <subcellularLocation>
        <location evidence="1">Cytoplasm</location>
    </subcellularLocation>
</comment>
<reference evidence="3" key="2">
    <citation type="submission" date="2022-01" db="EMBL/GenBank/DDBJ databases">
        <authorList>
            <person name="Zivanovic Y."/>
            <person name="Moreira D."/>
            <person name="Lopez-Garcia P."/>
        </authorList>
    </citation>
    <scope>NUCLEOTIDE SEQUENCE</scope>
    <source>
        <strain evidence="3">G9</strain>
    </source>
</reference>
<keyword evidence="4" id="KW-1185">Reference proteome</keyword>
<dbReference type="EMBL" id="JAKKUT010000008">
    <property type="protein sequence ID" value="MDG2992339.1"/>
    <property type="molecule type" value="Genomic_DNA"/>
</dbReference>
<evidence type="ECO:0000313" key="4">
    <source>
        <dbReference type="Proteomes" id="UP001154265"/>
    </source>
</evidence>
<organism evidence="3 4">
    <name type="scientific">Candidatus Synechococcus calcipolaris G9</name>
    <dbReference type="NCBI Taxonomy" id="1497997"/>
    <lineage>
        <taxon>Bacteria</taxon>
        <taxon>Bacillati</taxon>
        <taxon>Cyanobacteriota</taxon>
        <taxon>Cyanophyceae</taxon>
        <taxon>Synechococcales</taxon>
        <taxon>Synechococcaceae</taxon>
        <taxon>Synechococcus</taxon>
    </lineage>
</organism>
<keyword evidence="1" id="KW-0963">Cytoplasm</keyword>
<proteinExistence type="inferred from homology"/>
<name>A0ABT6F3E0_9SYNE</name>
<dbReference type="PIRSF" id="PIRSF003107">
    <property type="entry name" value="PhoU"/>
    <property type="match status" value="1"/>
</dbReference>
<dbReference type="Proteomes" id="UP001154265">
    <property type="component" value="Unassembled WGS sequence"/>
</dbReference>
<sequence length="219" mass="24639">MVIRSQFEQQLQRVRADLLRIAALVEGSCSLAHEALIKRDLVAADKIAPRDEEIDRLYRQVTSDCMTILSLQAPVATDLRFLTSLLHISRDLERIGDYAVEIGQFSTKLFAHPPAPYLPRIETMFNRCQTMLAMSLTALTEMDTEAGQLLLERDDAVDADYESVYNSLCHQSYSPGTIEPNLLLLLTVRNLERIADHAANIGRRVNYIVTGEPLIISKP</sequence>
<dbReference type="InterPro" id="IPR038078">
    <property type="entry name" value="PhoU-like_sf"/>
</dbReference>
<comment type="function">
    <text evidence="1">Plays a role in the regulation of phosphate uptake.</text>
</comment>
<reference evidence="3" key="1">
    <citation type="journal article" date="2022" name="Genome Biol. Evol.">
        <title>A New Gene Family Diagnostic for Intracellular Biomineralization of Amorphous Ca Carbonates by Cyanobacteria.</title>
        <authorList>
            <person name="Benzerara K."/>
            <person name="Duprat E."/>
            <person name="Bitard-Feildel T."/>
            <person name="Caumes G."/>
            <person name="Cassier-Chauvat C."/>
            <person name="Chauvat F."/>
            <person name="Dezi M."/>
            <person name="Diop S.I."/>
            <person name="Gaschignard G."/>
            <person name="Gorgen S."/>
            <person name="Gugger M."/>
            <person name="Lopez-Garcia P."/>
            <person name="Millet M."/>
            <person name="Skouri-Panet F."/>
            <person name="Moreira D."/>
            <person name="Callebaut I."/>
        </authorList>
    </citation>
    <scope>NUCLEOTIDE SEQUENCE</scope>
    <source>
        <strain evidence="3">G9</strain>
    </source>
</reference>
<dbReference type="PANTHER" id="PTHR42930">
    <property type="entry name" value="PHOSPHATE-SPECIFIC TRANSPORT SYSTEM ACCESSORY PROTEIN PHOU"/>
    <property type="match status" value="1"/>
</dbReference>
<feature type="domain" description="PhoU" evidence="2">
    <location>
        <begin position="18"/>
        <end position="104"/>
    </location>
</feature>
<protein>
    <recommendedName>
        <fullName evidence="1">Phosphate-specific transport system accessory protein PhoU</fullName>
    </recommendedName>
</protein>
<comment type="subunit">
    <text evidence="1">Homodimer.</text>
</comment>
<evidence type="ECO:0000256" key="1">
    <source>
        <dbReference type="PIRNR" id="PIRNR003107"/>
    </source>
</evidence>
<dbReference type="Gene3D" id="1.20.58.220">
    <property type="entry name" value="Phosphate transport system protein phou homolog 2, domain 2"/>
    <property type="match status" value="1"/>
</dbReference>
<comment type="similarity">
    <text evidence="1">Belongs to the PhoU family.</text>
</comment>
<comment type="caution">
    <text evidence="3">The sequence shown here is derived from an EMBL/GenBank/DDBJ whole genome shotgun (WGS) entry which is preliminary data.</text>
</comment>
<dbReference type="NCBIfam" id="TIGR02135">
    <property type="entry name" value="phoU_full"/>
    <property type="match status" value="1"/>
</dbReference>
<accession>A0ABT6F3E0</accession>
<evidence type="ECO:0000259" key="2">
    <source>
        <dbReference type="Pfam" id="PF01895"/>
    </source>
</evidence>
<dbReference type="Pfam" id="PF01895">
    <property type="entry name" value="PhoU"/>
    <property type="match status" value="2"/>
</dbReference>
<dbReference type="RefSeq" id="WP_277868255.1">
    <property type="nucleotide sequence ID" value="NZ_JAKKUT010000008.1"/>
</dbReference>